<dbReference type="AlphaFoldDB" id="A0A7R8WKL6"/>
<proteinExistence type="predicted"/>
<organism evidence="3">
    <name type="scientific">Cyprideis torosa</name>
    <dbReference type="NCBI Taxonomy" id="163714"/>
    <lineage>
        <taxon>Eukaryota</taxon>
        <taxon>Metazoa</taxon>
        <taxon>Ecdysozoa</taxon>
        <taxon>Arthropoda</taxon>
        <taxon>Crustacea</taxon>
        <taxon>Oligostraca</taxon>
        <taxon>Ostracoda</taxon>
        <taxon>Podocopa</taxon>
        <taxon>Podocopida</taxon>
        <taxon>Cytherocopina</taxon>
        <taxon>Cytheroidea</taxon>
        <taxon>Cytherideidae</taxon>
        <taxon>Cyprideis</taxon>
    </lineage>
</organism>
<evidence type="ECO:0000256" key="2">
    <source>
        <dbReference type="ARBA" id="ARBA00022737"/>
    </source>
</evidence>
<dbReference type="Gene3D" id="3.80.10.10">
    <property type="entry name" value="Ribonuclease Inhibitor"/>
    <property type="match status" value="1"/>
</dbReference>
<dbReference type="EMBL" id="OB662992">
    <property type="protein sequence ID" value="CAD7230826.1"/>
    <property type="molecule type" value="Genomic_DNA"/>
</dbReference>
<protein>
    <submittedName>
        <fullName evidence="3">Uncharacterized protein</fullName>
    </submittedName>
</protein>
<accession>A0A7R8WKL6</accession>
<evidence type="ECO:0000313" key="3">
    <source>
        <dbReference type="EMBL" id="CAD7230826.1"/>
    </source>
</evidence>
<keyword evidence="2" id="KW-0677">Repeat</keyword>
<keyword evidence="1" id="KW-0433">Leucine-rich repeat</keyword>
<name>A0A7R8WKL6_9CRUS</name>
<sequence>MNISFSSDDVKMLLVILLVFLSVSVHGIYWTGDVTSGDPRVCRLDGTVFPDTYCELERLEIRNNKITEVTKDAFEAMKRLKNLSISFEPDLTFLDEDVFEHTRQLQQLNLIKNGFRNLSSFVAAASGNRLPELYHFMIGGNDLRRIEEDDFQPLNTSTLQELQVRTSHLGYVHPEAFKHFINLTRLSLRENVIPVENIVKVIENLPETVTALDLSMMGYTSQDIPLIMNVAADKPLAEMLFYLNSLPHISKNTFPKRMDSLKKLMIRKV</sequence>
<dbReference type="InterPro" id="IPR050333">
    <property type="entry name" value="SLRP"/>
</dbReference>
<dbReference type="OrthoDB" id="1055097at2759"/>
<dbReference type="PANTHER" id="PTHR45712:SF22">
    <property type="entry name" value="INSULIN-LIKE GROWTH FACTOR-BINDING PROTEIN COMPLEX ACID LABILE SUBUNIT"/>
    <property type="match status" value="1"/>
</dbReference>
<dbReference type="Pfam" id="PF13855">
    <property type="entry name" value="LRR_8"/>
    <property type="match status" value="1"/>
</dbReference>
<dbReference type="PANTHER" id="PTHR45712">
    <property type="entry name" value="AGAP008170-PA"/>
    <property type="match status" value="1"/>
</dbReference>
<reference evidence="3" key="1">
    <citation type="submission" date="2020-11" db="EMBL/GenBank/DDBJ databases">
        <authorList>
            <person name="Tran Van P."/>
        </authorList>
    </citation>
    <scope>NUCLEOTIDE SEQUENCE</scope>
</reference>
<gene>
    <name evidence="3" type="ORF">CTOB1V02_LOCUS8682</name>
</gene>
<dbReference type="InterPro" id="IPR001611">
    <property type="entry name" value="Leu-rich_rpt"/>
</dbReference>
<dbReference type="SUPFAM" id="SSF52058">
    <property type="entry name" value="L domain-like"/>
    <property type="match status" value="1"/>
</dbReference>
<evidence type="ECO:0000256" key="1">
    <source>
        <dbReference type="ARBA" id="ARBA00022614"/>
    </source>
</evidence>
<dbReference type="InterPro" id="IPR032675">
    <property type="entry name" value="LRR_dom_sf"/>
</dbReference>